<comment type="caution">
    <text evidence="2">The sequence shown here is derived from an EMBL/GenBank/DDBJ whole genome shotgun (WGS) entry which is preliminary data.</text>
</comment>
<dbReference type="InterPro" id="IPR000073">
    <property type="entry name" value="AB_hydrolase_1"/>
</dbReference>
<keyword evidence="3" id="KW-1185">Reference proteome</keyword>
<proteinExistence type="predicted"/>
<organism evidence="2 3">
    <name type="scientific">Dactylosporangium sucinum</name>
    <dbReference type="NCBI Taxonomy" id="1424081"/>
    <lineage>
        <taxon>Bacteria</taxon>
        <taxon>Bacillati</taxon>
        <taxon>Actinomycetota</taxon>
        <taxon>Actinomycetes</taxon>
        <taxon>Micromonosporales</taxon>
        <taxon>Micromonosporaceae</taxon>
        <taxon>Dactylosporangium</taxon>
    </lineage>
</organism>
<dbReference type="PANTHER" id="PTHR43433">
    <property type="entry name" value="HYDROLASE, ALPHA/BETA FOLD FAMILY PROTEIN"/>
    <property type="match status" value="1"/>
</dbReference>
<dbReference type="InterPro" id="IPR029058">
    <property type="entry name" value="AB_hydrolase_fold"/>
</dbReference>
<protein>
    <submittedName>
        <fullName evidence="2">Alpha/beta hydrolase</fullName>
    </submittedName>
</protein>
<dbReference type="InterPro" id="IPR050471">
    <property type="entry name" value="AB_hydrolase"/>
</dbReference>
<dbReference type="SUPFAM" id="SSF53474">
    <property type="entry name" value="alpha/beta-Hydrolases"/>
    <property type="match status" value="1"/>
</dbReference>
<dbReference type="Pfam" id="PF00561">
    <property type="entry name" value="Abhydrolase_1"/>
    <property type="match status" value="1"/>
</dbReference>
<accession>A0A917X5S6</accession>
<keyword evidence="2" id="KW-0378">Hydrolase</keyword>
<evidence type="ECO:0000313" key="3">
    <source>
        <dbReference type="Proteomes" id="UP000642070"/>
    </source>
</evidence>
<feature type="domain" description="AB hydrolase-1" evidence="1">
    <location>
        <begin position="38"/>
        <end position="278"/>
    </location>
</feature>
<sequence length="308" mass="33177">MAVQTVRNGDVSIAYETFGPADGEPLLLIMGLDFQMVWWPDGFCQALGERGFQVVRFDNRDAGLSTHFTSPRRENPFKVLFRGSPDPPYTTVDMIGDGLAVMDAMGWQDAHLLGGSMGSSIALATATLHPERVRSIAGVFTAPTKKIDAIRYLKFGYFPRLARHLRRLKLPATDEGAVQTLVEIARLMASPNRPFDEDIARQMAQASHARSPRDPGSTQRHLAAGRAAGALAARVGEIKVPTVLINGADDPFIRPSAAAALARKIPGARAVVLPGMGHGLPRQQWPTLVDAIASNALLADPNGGTRSR</sequence>
<evidence type="ECO:0000259" key="1">
    <source>
        <dbReference type="Pfam" id="PF00561"/>
    </source>
</evidence>
<dbReference type="Proteomes" id="UP000642070">
    <property type="component" value="Unassembled WGS sequence"/>
</dbReference>
<dbReference type="GO" id="GO:0046503">
    <property type="term" value="P:glycerolipid catabolic process"/>
    <property type="evidence" value="ECO:0007669"/>
    <property type="project" value="TreeGrafter"/>
</dbReference>
<dbReference type="GO" id="GO:0004806">
    <property type="term" value="F:triacylglycerol lipase activity"/>
    <property type="evidence" value="ECO:0007669"/>
    <property type="project" value="TreeGrafter"/>
</dbReference>
<dbReference type="PANTHER" id="PTHR43433:SF5">
    <property type="entry name" value="AB HYDROLASE-1 DOMAIN-CONTAINING PROTEIN"/>
    <property type="match status" value="1"/>
</dbReference>
<gene>
    <name evidence="2" type="ORF">GCM10007977_082870</name>
</gene>
<dbReference type="AlphaFoldDB" id="A0A917X5S6"/>
<reference evidence="2" key="1">
    <citation type="journal article" date="2014" name="Int. J. Syst. Evol. Microbiol.">
        <title>Complete genome sequence of Corynebacterium casei LMG S-19264T (=DSM 44701T), isolated from a smear-ripened cheese.</title>
        <authorList>
            <consortium name="US DOE Joint Genome Institute (JGI-PGF)"/>
            <person name="Walter F."/>
            <person name="Albersmeier A."/>
            <person name="Kalinowski J."/>
            <person name="Ruckert C."/>
        </authorList>
    </citation>
    <scope>NUCLEOTIDE SEQUENCE</scope>
    <source>
        <strain evidence="2">JCM 19831</strain>
    </source>
</reference>
<evidence type="ECO:0000313" key="2">
    <source>
        <dbReference type="EMBL" id="GGM68531.1"/>
    </source>
</evidence>
<dbReference type="Gene3D" id="3.40.50.1820">
    <property type="entry name" value="alpha/beta hydrolase"/>
    <property type="match status" value="1"/>
</dbReference>
<name>A0A917X5S6_9ACTN</name>
<dbReference type="RefSeq" id="WP_190255539.1">
    <property type="nucleotide sequence ID" value="NZ_BMPI01000057.1"/>
</dbReference>
<dbReference type="EMBL" id="BMPI01000057">
    <property type="protein sequence ID" value="GGM68531.1"/>
    <property type="molecule type" value="Genomic_DNA"/>
</dbReference>
<reference evidence="2" key="2">
    <citation type="submission" date="2020-09" db="EMBL/GenBank/DDBJ databases">
        <authorList>
            <person name="Sun Q."/>
            <person name="Ohkuma M."/>
        </authorList>
    </citation>
    <scope>NUCLEOTIDE SEQUENCE</scope>
    <source>
        <strain evidence="2">JCM 19831</strain>
    </source>
</reference>